<keyword evidence="1" id="KW-0472">Membrane</keyword>
<dbReference type="Proteomes" id="UP001595755">
    <property type="component" value="Unassembled WGS sequence"/>
</dbReference>
<gene>
    <name evidence="2" type="ORF">ACFO1S_16525</name>
</gene>
<feature type="transmembrane region" description="Helical" evidence="1">
    <location>
        <begin position="12"/>
        <end position="30"/>
    </location>
</feature>
<sequence>MKKKVLSAVAKGLALFAVLFVSTACVWLFHRPEIPEELKS</sequence>
<keyword evidence="3" id="KW-1185">Reference proteome</keyword>
<protein>
    <submittedName>
        <fullName evidence="2">Cyclic lactone autoinducer peptide</fullName>
    </submittedName>
</protein>
<dbReference type="InterPro" id="IPR009229">
    <property type="entry name" value="AgrD"/>
</dbReference>
<keyword evidence="1" id="KW-0812">Transmembrane</keyword>
<organism evidence="2 3">
    <name type="scientific">Cohnella boryungensis</name>
    <dbReference type="NCBI Taxonomy" id="768479"/>
    <lineage>
        <taxon>Bacteria</taxon>
        <taxon>Bacillati</taxon>
        <taxon>Bacillota</taxon>
        <taxon>Bacilli</taxon>
        <taxon>Bacillales</taxon>
        <taxon>Paenibacillaceae</taxon>
        <taxon>Cohnella</taxon>
    </lineage>
</organism>
<reference evidence="3" key="1">
    <citation type="journal article" date="2019" name="Int. J. Syst. Evol. Microbiol.">
        <title>The Global Catalogue of Microorganisms (GCM) 10K type strain sequencing project: providing services to taxonomists for standard genome sequencing and annotation.</title>
        <authorList>
            <consortium name="The Broad Institute Genomics Platform"/>
            <consortium name="The Broad Institute Genome Sequencing Center for Infectious Disease"/>
            <person name="Wu L."/>
            <person name="Ma J."/>
        </authorList>
    </citation>
    <scope>NUCLEOTIDE SEQUENCE [LARGE SCALE GENOMIC DNA]</scope>
    <source>
        <strain evidence="3">CGMCC 4.1641</strain>
    </source>
</reference>
<proteinExistence type="predicted"/>
<evidence type="ECO:0000313" key="2">
    <source>
        <dbReference type="EMBL" id="MFC4305039.1"/>
    </source>
</evidence>
<evidence type="ECO:0000256" key="1">
    <source>
        <dbReference type="SAM" id="Phobius"/>
    </source>
</evidence>
<dbReference type="NCBIfam" id="TIGR04223">
    <property type="entry name" value="quorum_AgrD"/>
    <property type="match status" value="1"/>
</dbReference>
<accession>A0ABV8SF82</accession>
<evidence type="ECO:0000313" key="3">
    <source>
        <dbReference type="Proteomes" id="UP001595755"/>
    </source>
</evidence>
<dbReference type="PROSITE" id="PS51257">
    <property type="entry name" value="PROKAR_LIPOPROTEIN"/>
    <property type="match status" value="1"/>
</dbReference>
<dbReference type="RefSeq" id="WP_204603509.1">
    <property type="nucleotide sequence ID" value="NZ_JBHSED010000035.1"/>
</dbReference>
<comment type="caution">
    <text evidence="2">The sequence shown here is derived from an EMBL/GenBank/DDBJ whole genome shotgun (WGS) entry which is preliminary data.</text>
</comment>
<dbReference type="EMBL" id="JBHSED010000035">
    <property type="protein sequence ID" value="MFC4305039.1"/>
    <property type="molecule type" value="Genomic_DNA"/>
</dbReference>
<name>A0ABV8SF82_9BACL</name>
<keyword evidence="1" id="KW-1133">Transmembrane helix</keyword>